<dbReference type="EMBL" id="MEHJ01000001">
    <property type="protein sequence ID" value="OEJ29066.1"/>
    <property type="molecule type" value="Genomic_DNA"/>
</dbReference>
<dbReference type="Proteomes" id="UP000095759">
    <property type="component" value="Unassembled WGS sequence"/>
</dbReference>
<feature type="region of interest" description="Disordered" evidence="1">
    <location>
        <begin position="168"/>
        <end position="193"/>
    </location>
</feature>
<gene>
    <name evidence="2" type="ORF">AS594_36315</name>
</gene>
<dbReference type="AlphaFoldDB" id="A0A1E5PHT9"/>
<name>A0A1E5PHT9_9ACTN</name>
<reference evidence="2 3" key="1">
    <citation type="submission" date="2016-08" db="EMBL/GenBank/DDBJ databases">
        <title>Complete genome sequence of Streptomyces agglomeratus strain 6-3-2, a novel anti-MRSA actinomycete isolated from Wuli of Tebit, China.</title>
        <authorList>
            <person name="Chen X."/>
        </authorList>
    </citation>
    <scope>NUCLEOTIDE SEQUENCE [LARGE SCALE GENOMIC DNA]</scope>
    <source>
        <strain evidence="2 3">6-3-2</strain>
    </source>
</reference>
<accession>A0A1E5PHT9</accession>
<evidence type="ECO:0000313" key="3">
    <source>
        <dbReference type="Proteomes" id="UP000095759"/>
    </source>
</evidence>
<evidence type="ECO:0000256" key="1">
    <source>
        <dbReference type="SAM" id="MobiDB-lite"/>
    </source>
</evidence>
<proteinExistence type="predicted"/>
<evidence type="ECO:0000313" key="2">
    <source>
        <dbReference type="EMBL" id="OEJ29066.1"/>
    </source>
</evidence>
<comment type="caution">
    <text evidence="2">The sequence shown here is derived from an EMBL/GenBank/DDBJ whole genome shotgun (WGS) entry which is preliminary data.</text>
</comment>
<organism evidence="2 3">
    <name type="scientific">Streptomyces agglomeratus</name>
    <dbReference type="NCBI Taxonomy" id="285458"/>
    <lineage>
        <taxon>Bacteria</taxon>
        <taxon>Bacillati</taxon>
        <taxon>Actinomycetota</taxon>
        <taxon>Actinomycetes</taxon>
        <taxon>Kitasatosporales</taxon>
        <taxon>Streptomycetaceae</taxon>
        <taxon>Streptomyces</taxon>
    </lineage>
</organism>
<feature type="region of interest" description="Disordered" evidence="1">
    <location>
        <begin position="125"/>
        <end position="148"/>
    </location>
</feature>
<protein>
    <submittedName>
        <fullName evidence="2">Uncharacterized protein</fullName>
    </submittedName>
</protein>
<keyword evidence="3" id="KW-1185">Reference proteome</keyword>
<sequence length="193" mass="21045">MDAGAMHGVVTGSRFGVHRTAPLREVHVANVYTQRSVVDPIDWTPDEEQQYDMVLTDVPLPPAAVSIQADPDVVLRLTETVQTTGPGGGPSPHIRIVPTTGESAFRLGIRVRQAHSSRTIQVTASTTSHWRPRSPSTTVASNRPSATWTTSPAGCRYATWKAHPRRLRRRSSSSCSRRCRVGSARPATAPPHR</sequence>